<proteinExistence type="predicted"/>
<organism evidence="2">
    <name type="scientific">marine metagenome</name>
    <dbReference type="NCBI Taxonomy" id="408172"/>
    <lineage>
        <taxon>unclassified sequences</taxon>
        <taxon>metagenomes</taxon>
        <taxon>ecological metagenomes</taxon>
    </lineage>
</organism>
<sequence length="51" mass="5835">MKIQAEYGKIRVEEEDLPSIINKINNGNLDGINVTVPHKENIMHFLDEINS</sequence>
<feature type="domain" description="Shikimate dehydrogenase substrate binding N-terminal" evidence="1">
    <location>
        <begin position="2"/>
        <end position="50"/>
    </location>
</feature>
<evidence type="ECO:0000313" key="2">
    <source>
        <dbReference type="EMBL" id="SVE38480.1"/>
    </source>
</evidence>
<name>A0A383D2E4_9ZZZZ</name>
<dbReference type="SUPFAM" id="SSF53223">
    <property type="entry name" value="Aminoacid dehydrogenase-like, N-terminal domain"/>
    <property type="match status" value="1"/>
</dbReference>
<dbReference type="GO" id="GO:0004764">
    <property type="term" value="F:shikimate 3-dehydrogenase (NADP+) activity"/>
    <property type="evidence" value="ECO:0007669"/>
    <property type="project" value="InterPro"/>
</dbReference>
<dbReference type="EMBL" id="UINC01213616">
    <property type="protein sequence ID" value="SVE38480.1"/>
    <property type="molecule type" value="Genomic_DNA"/>
</dbReference>
<dbReference type="InterPro" id="IPR046346">
    <property type="entry name" value="Aminoacid_DH-like_N_sf"/>
</dbReference>
<dbReference type="Gene3D" id="3.40.50.10860">
    <property type="entry name" value="Leucine Dehydrogenase, chain A, domain 1"/>
    <property type="match status" value="1"/>
</dbReference>
<evidence type="ECO:0000259" key="1">
    <source>
        <dbReference type="Pfam" id="PF08501"/>
    </source>
</evidence>
<reference evidence="2" key="1">
    <citation type="submission" date="2018-05" db="EMBL/GenBank/DDBJ databases">
        <authorList>
            <person name="Lanie J.A."/>
            <person name="Ng W.-L."/>
            <person name="Kazmierczak K.M."/>
            <person name="Andrzejewski T.M."/>
            <person name="Davidsen T.M."/>
            <person name="Wayne K.J."/>
            <person name="Tettelin H."/>
            <person name="Glass J.I."/>
            <person name="Rusch D."/>
            <person name="Podicherti R."/>
            <person name="Tsui H.-C.T."/>
            <person name="Winkler M.E."/>
        </authorList>
    </citation>
    <scope>NUCLEOTIDE SEQUENCE</scope>
</reference>
<accession>A0A383D2E4</accession>
<feature type="non-terminal residue" evidence="2">
    <location>
        <position position="51"/>
    </location>
</feature>
<dbReference type="InterPro" id="IPR013708">
    <property type="entry name" value="Shikimate_DH-bd_N"/>
</dbReference>
<protein>
    <recommendedName>
        <fullName evidence="1">Shikimate dehydrogenase substrate binding N-terminal domain-containing protein</fullName>
    </recommendedName>
</protein>
<dbReference type="AlphaFoldDB" id="A0A383D2E4"/>
<dbReference type="Pfam" id="PF08501">
    <property type="entry name" value="Shikimate_dh_N"/>
    <property type="match status" value="1"/>
</dbReference>
<gene>
    <name evidence="2" type="ORF">METZ01_LOCUS491334</name>
</gene>